<keyword evidence="1" id="KW-0560">Oxidoreductase</keyword>
<accession>A0ABD1EP00</accession>
<comment type="caution">
    <text evidence="3">The sequence shown here is derived from an EMBL/GenBank/DDBJ whole genome shotgun (WGS) entry which is preliminary data.</text>
</comment>
<gene>
    <name evidence="3" type="ORF">ABEB36_009055</name>
</gene>
<dbReference type="PANTHER" id="PTHR43157:SF31">
    <property type="entry name" value="PHOSPHATIDYLINOSITOL-GLYCAN BIOSYNTHESIS CLASS F PROTEIN"/>
    <property type="match status" value="1"/>
</dbReference>
<dbReference type="Proteomes" id="UP001566132">
    <property type="component" value="Unassembled WGS sequence"/>
</dbReference>
<dbReference type="SUPFAM" id="SSF51735">
    <property type="entry name" value="NAD(P)-binding Rossmann-fold domains"/>
    <property type="match status" value="1"/>
</dbReference>
<dbReference type="PRINTS" id="PR00080">
    <property type="entry name" value="SDRFAMILY"/>
</dbReference>
<reference evidence="3 4" key="1">
    <citation type="submission" date="2024-05" db="EMBL/GenBank/DDBJ databases">
        <title>Genetic variation in Jamaican populations of the coffee berry borer (Hypothenemus hampei).</title>
        <authorList>
            <person name="Errbii M."/>
            <person name="Myrie A."/>
        </authorList>
    </citation>
    <scope>NUCLEOTIDE SEQUENCE [LARGE SCALE GENOMIC DNA]</scope>
    <source>
        <strain evidence="3">JA-Hopewell-2020-01-JO</strain>
        <tissue evidence="3">Whole body</tissue>
    </source>
</reference>
<dbReference type="EMBL" id="JBDJPC010000006">
    <property type="protein sequence ID" value="KAL1498221.1"/>
    <property type="molecule type" value="Genomic_DNA"/>
</dbReference>
<organism evidence="3 4">
    <name type="scientific">Hypothenemus hampei</name>
    <name type="common">Coffee berry borer</name>
    <dbReference type="NCBI Taxonomy" id="57062"/>
    <lineage>
        <taxon>Eukaryota</taxon>
        <taxon>Metazoa</taxon>
        <taxon>Ecdysozoa</taxon>
        <taxon>Arthropoda</taxon>
        <taxon>Hexapoda</taxon>
        <taxon>Insecta</taxon>
        <taxon>Pterygota</taxon>
        <taxon>Neoptera</taxon>
        <taxon>Endopterygota</taxon>
        <taxon>Coleoptera</taxon>
        <taxon>Polyphaga</taxon>
        <taxon>Cucujiformia</taxon>
        <taxon>Curculionidae</taxon>
        <taxon>Scolytinae</taxon>
        <taxon>Hypothenemus</taxon>
    </lineage>
</organism>
<dbReference type="Pfam" id="PF00106">
    <property type="entry name" value="adh_short"/>
    <property type="match status" value="1"/>
</dbReference>
<dbReference type="InterPro" id="IPR002347">
    <property type="entry name" value="SDR_fam"/>
</dbReference>
<evidence type="ECO:0000313" key="3">
    <source>
        <dbReference type="EMBL" id="KAL1498221.1"/>
    </source>
</evidence>
<dbReference type="AlphaFoldDB" id="A0ABD1EP00"/>
<sequence length="342" mass="38517">MTLTIYQWWRCGYHILLHLYEKKRKERDTYIFATGEWLNLTKTCKSNVCLVGKTAIVTGANSALNLTGIGYDTAEDFAKRGARVILACRDPGRGKDAVERIIRATDNANVIYKPLDLSSFQSIKAFADDVKNSEERLDILVNNAGVGGFVNTSTGENGLLLVMLCNYYGPFLLTNLLLPLLIKTENSRIVNVSSEVAKYGQLNLDKINILDDQSNFKNGFKLYKNSKLCNILFTIELASILKPTTVTTYSLHPGVVSTNIFRNMSPVLKKLITFVLHTFCLSSFEGAQTSIYCSITKGIEWSSGEHYSNCQYVPKYKTAEDPELPKRLWKVTEKLVQLEKYK</sequence>
<protein>
    <submittedName>
        <fullName evidence="3">Uncharacterized protein</fullName>
    </submittedName>
</protein>
<name>A0ABD1EP00_HYPHA</name>
<dbReference type="Gene3D" id="3.40.50.720">
    <property type="entry name" value="NAD(P)-binding Rossmann-like Domain"/>
    <property type="match status" value="1"/>
</dbReference>
<keyword evidence="4" id="KW-1185">Reference proteome</keyword>
<dbReference type="PRINTS" id="PR00081">
    <property type="entry name" value="GDHRDH"/>
</dbReference>
<evidence type="ECO:0000256" key="1">
    <source>
        <dbReference type="ARBA" id="ARBA00023002"/>
    </source>
</evidence>
<proteinExistence type="inferred from homology"/>
<evidence type="ECO:0000313" key="4">
    <source>
        <dbReference type="Proteomes" id="UP001566132"/>
    </source>
</evidence>
<evidence type="ECO:0000256" key="2">
    <source>
        <dbReference type="RuleBase" id="RU000363"/>
    </source>
</evidence>
<comment type="similarity">
    <text evidence="2">Belongs to the short-chain dehydrogenases/reductases (SDR) family.</text>
</comment>
<dbReference type="PANTHER" id="PTHR43157">
    <property type="entry name" value="PHOSPHATIDYLINOSITOL-GLYCAN BIOSYNTHESIS CLASS F PROTEIN-RELATED"/>
    <property type="match status" value="1"/>
</dbReference>
<dbReference type="GO" id="GO:0016491">
    <property type="term" value="F:oxidoreductase activity"/>
    <property type="evidence" value="ECO:0007669"/>
    <property type="project" value="UniProtKB-KW"/>
</dbReference>
<dbReference type="InterPro" id="IPR036291">
    <property type="entry name" value="NAD(P)-bd_dom_sf"/>
</dbReference>